<dbReference type="InterPro" id="IPR011004">
    <property type="entry name" value="Trimer_LpxA-like_sf"/>
</dbReference>
<dbReference type="CDD" id="cd04647">
    <property type="entry name" value="LbH_MAT_like"/>
    <property type="match status" value="1"/>
</dbReference>
<dbReference type="InterPro" id="IPR001451">
    <property type="entry name" value="Hexapep"/>
</dbReference>
<dbReference type="PANTHER" id="PTHR23416">
    <property type="entry name" value="SIALIC ACID SYNTHASE-RELATED"/>
    <property type="match status" value="1"/>
</dbReference>
<protein>
    <recommendedName>
        <fullName evidence="3">Acyltransferase</fullName>
    </recommendedName>
</protein>
<dbReference type="Gene3D" id="2.160.10.10">
    <property type="entry name" value="Hexapeptide repeat proteins"/>
    <property type="match status" value="1"/>
</dbReference>
<evidence type="ECO:0008006" key="3">
    <source>
        <dbReference type="Google" id="ProtNLM"/>
    </source>
</evidence>
<accession>A0A2N1PML4</accession>
<dbReference type="Pfam" id="PF00132">
    <property type="entry name" value="Hexapep"/>
    <property type="match status" value="1"/>
</dbReference>
<gene>
    <name evidence="1" type="ORF">CVV64_13495</name>
</gene>
<reference evidence="1 2" key="1">
    <citation type="journal article" date="2017" name="ISME J.">
        <title>Potential for microbial H2 and metal transformations associated with novel bacteria and archaea in deep terrestrial subsurface sediments.</title>
        <authorList>
            <person name="Hernsdorf A.W."/>
            <person name="Amano Y."/>
            <person name="Miyakawa K."/>
            <person name="Ise K."/>
            <person name="Suzuki Y."/>
            <person name="Anantharaman K."/>
            <person name="Probst A."/>
            <person name="Burstein D."/>
            <person name="Thomas B.C."/>
            <person name="Banfield J.F."/>
        </authorList>
    </citation>
    <scope>NUCLEOTIDE SEQUENCE [LARGE SCALE GENOMIC DNA]</scope>
    <source>
        <strain evidence="1">HGW-Wallbacteria-1</strain>
    </source>
</reference>
<sequence>MSGTFTRIFAFFKRRFREKPLPGFLTALLLSVKYQAIVSPSADIRYPGRLKLGKGARIGRCTILCTGPITLDQNAFVMEGSILDAQDGSISLGKSTGIAPYCLLYGAGGLELGDKVAVAAQCVFVASSHSHDRTDIPIMDQPIQAKGITIGSDVWFGTGCRVLDGTSIGDGSIIGAGSVVTRPIPPLSVAVGIPARVIRIRTDSNIHGGSLEPEK</sequence>
<comment type="caution">
    <text evidence="1">The sequence shown here is derived from an EMBL/GenBank/DDBJ whole genome shotgun (WGS) entry which is preliminary data.</text>
</comment>
<dbReference type="SUPFAM" id="SSF51161">
    <property type="entry name" value="Trimeric LpxA-like enzymes"/>
    <property type="match status" value="1"/>
</dbReference>
<dbReference type="PANTHER" id="PTHR23416:SF78">
    <property type="entry name" value="LIPOPOLYSACCHARIDE BIOSYNTHESIS O-ACETYL TRANSFERASE WBBJ-RELATED"/>
    <property type="match status" value="1"/>
</dbReference>
<evidence type="ECO:0000313" key="2">
    <source>
        <dbReference type="Proteomes" id="UP000233256"/>
    </source>
</evidence>
<dbReference type="InterPro" id="IPR051159">
    <property type="entry name" value="Hexapeptide_acetyltransf"/>
</dbReference>
<organism evidence="1 2">
    <name type="scientific">Candidatus Wallbacteria bacterium HGW-Wallbacteria-1</name>
    <dbReference type="NCBI Taxonomy" id="2013854"/>
    <lineage>
        <taxon>Bacteria</taxon>
        <taxon>Candidatus Walliibacteriota</taxon>
    </lineage>
</organism>
<proteinExistence type="predicted"/>
<evidence type="ECO:0000313" key="1">
    <source>
        <dbReference type="EMBL" id="PKK89578.1"/>
    </source>
</evidence>
<dbReference type="EMBL" id="PGXC01000015">
    <property type="protein sequence ID" value="PKK89578.1"/>
    <property type="molecule type" value="Genomic_DNA"/>
</dbReference>
<dbReference type="AlphaFoldDB" id="A0A2N1PML4"/>
<dbReference type="Proteomes" id="UP000233256">
    <property type="component" value="Unassembled WGS sequence"/>
</dbReference>
<name>A0A2N1PML4_9BACT</name>